<dbReference type="EMBL" id="NESQ01000319">
    <property type="protein sequence ID" value="PUU74176.1"/>
    <property type="molecule type" value="Genomic_DNA"/>
</dbReference>
<proteinExistence type="predicted"/>
<dbReference type="Pfam" id="PF01926">
    <property type="entry name" value="MMR_HSR1"/>
    <property type="match status" value="1"/>
</dbReference>
<evidence type="ECO:0000313" key="4">
    <source>
        <dbReference type="Proteomes" id="UP000244722"/>
    </source>
</evidence>
<accession>A0A2T6ZFE2</accession>
<dbReference type="SUPFAM" id="SSF52540">
    <property type="entry name" value="P-loop containing nucleoside triphosphate hydrolases"/>
    <property type="match status" value="1"/>
</dbReference>
<evidence type="ECO:0000259" key="2">
    <source>
        <dbReference type="Pfam" id="PF01926"/>
    </source>
</evidence>
<sequence length="281" mass="31351">MGITGVGKSYFIREVTGYSEVNVSGGLYSSTIRVQPYSFEYLGERITLVDTPGFNDTNRTDTEVLKEIADWTSKTYKKNQLLSGIIYLHPITHTRMEGSAMRNLRMFQKLCGQQVLENVLLTTTQWSNVNPAEGQAREDGLRDEGLWGGLISKGATLQRFYGTRESGLELINVLVSRTRKPLHIQDQIVKQRMTLLETDAGRFLNEELAAQEKALKERLVSLESRFQEAMGTVGTVGCGLKSLMEEQAKSQKKLEMAEAGMKLLAACSGGKIARSENESRK</sequence>
<dbReference type="Gene3D" id="3.40.50.300">
    <property type="entry name" value="P-loop containing nucleotide triphosphate hydrolases"/>
    <property type="match status" value="1"/>
</dbReference>
<keyword evidence="4" id="KW-1185">Reference proteome</keyword>
<organism evidence="3 4">
    <name type="scientific">Tuber borchii</name>
    <name type="common">White truffle</name>
    <dbReference type="NCBI Taxonomy" id="42251"/>
    <lineage>
        <taxon>Eukaryota</taxon>
        <taxon>Fungi</taxon>
        <taxon>Dikarya</taxon>
        <taxon>Ascomycota</taxon>
        <taxon>Pezizomycotina</taxon>
        <taxon>Pezizomycetes</taxon>
        <taxon>Pezizales</taxon>
        <taxon>Tuberaceae</taxon>
        <taxon>Tuber</taxon>
    </lineage>
</organism>
<dbReference type="Proteomes" id="UP000244722">
    <property type="component" value="Unassembled WGS sequence"/>
</dbReference>
<comment type="caution">
    <text evidence="3">The sequence shown here is derived from an EMBL/GenBank/DDBJ whole genome shotgun (WGS) entry which is preliminary data.</text>
</comment>
<reference evidence="3 4" key="1">
    <citation type="submission" date="2017-04" db="EMBL/GenBank/DDBJ databases">
        <title>Draft genome sequence of Tuber borchii Vittad., a whitish edible truffle.</title>
        <authorList>
            <consortium name="DOE Joint Genome Institute"/>
            <person name="Murat C."/>
            <person name="Kuo A."/>
            <person name="Barry K.W."/>
            <person name="Clum A."/>
            <person name="Dockter R.B."/>
            <person name="Fauchery L."/>
            <person name="Iotti M."/>
            <person name="Kohler A."/>
            <person name="Labutti K."/>
            <person name="Lindquist E.A."/>
            <person name="Lipzen A."/>
            <person name="Ohm R.A."/>
            <person name="Wang M."/>
            <person name="Grigoriev I.V."/>
            <person name="Zambonelli A."/>
            <person name="Martin F.M."/>
        </authorList>
    </citation>
    <scope>NUCLEOTIDE SEQUENCE [LARGE SCALE GENOMIC DNA]</scope>
    <source>
        <strain evidence="3 4">Tbo3840</strain>
    </source>
</reference>
<gene>
    <name evidence="3" type="ORF">B9Z19DRAFT_1033631</name>
</gene>
<evidence type="ECO:0000313" key="3">
    <source>
        <dbReference type="EMBL" id="PUU74176.1"/>
    </source>
</evidence>
<keyword evidence="1" id="KW-0175">Coiled coil</keyword>
<feature type="domain" description="G" evidence="2">
    <location>
        <begin position="1"/>
        <end position="62"/>
    </location>
</feature>
<dbReference type="InterPro" id="IPR006073">
    <property type="entry name" value="GTP-bd"/>
</dbReference>
<feature type="coiled-coil region" evidence="1">
    <location>
        <begin position="205"/>
        <end position="260"/>
    </location>
</feature>
<protein>
    <recommendedName>
        <fullName evidence="2">G domain-containing protein</fullName>
    </recommendedName>
</protein>
<dbReference type="AlphaFoldDB" id="A0A2T6ZFE2"/>
<name>A0A2T6ZFE2_TUBBO</name>
<dbReference type="STRING" id="42251.A0A2T6ZFE2"/>
<dbReference type="InterPro" id="IPR027417">
    <property type="entry name" value="P-loop_NTPase"/>
</dbReference>
<dbReference type="OrthoDB" id="8954335at2759"/>
<dbReference type="GO" id="GO:0005525">
    <property type="term" value="F:GTP binding"/>
    <property type="evidence" value="ECO:0007669"/>
    <property type="project" value="InterPro"/>
</dbReference>
<evidence type="ECO:0000256" key="1">
    <source>
        <dbReference type="SAM" id="Coils"/>
    </source>
</evidence>